<comment type="caution">
    <text evidence="4">The sequence shown here is derived from an EMBL/GenBank/DDBJ whole genome shotgun (WGS) entry which is preliminary data.</text>
</comment>
<dbReference type="Gene3D" id="3.30.70.1070">
    <property type="entry name" value="Sporulation related repeat"/>
    <property type="match status" value="1"/>
</dbReference>
<keyword evidence="2" id="KW-1133">Transmembrane helix</keyword>
<dbReference type="AlphaFoldDB" id="A0A8J2ZLA4"/>
<dbReference type="EMBL" id="BMJV01000005">
    <property type="protein sequence ID" value="GGG76729.1"/>
    <property type="molecule type" value="Genomic_DNA"/>
</dbReference>
<dbReference type="InterPro" id="IPR036680">
    <property type="entry name" value="SPOR-like_sf"/>
</dbReference>
<evidence type="ECO:0000256" key="2">
    <source>
        <dbReference type="SAM" id="Phobius"/>
    </source>
</evidence>
<evidence type="ECO:0000256" key="1">
    <source>
        <dbReference type="SAM" id="MobiDB-lite"/>
    </source>
</evidence>
<evidence type="ECO:0000259" key="3">
    <source>
        <dbReference type="PROSITE" id="PS51724"/>
    </source>
</evidence>
<keyword evidence="2" id="KW-0812">Transmembrane</keyword>
<feature type="region of interest" description="Disordered" evidence="1">
    <location>
        <begin position="111"/>
        <end position="140"/>
    </location>
</feature>
<feature type="transmembrane region" description="Helical" evidence="2">
    <location>
        <begin position="23"/>
        <end position="44"/>
    </location>
</feature>
<keyword evidence="5" id="KW-1185">Reference proteome</keyword>
<keyword evidence="2" id="KW-0472">Membrane</keyword>
<dbReference type="Proteomes" id="UP000617145">
    <property type="component" value="Unassembled WGS sequence"/>
</dbReference>
<dbReference type="Pfam" id="PF05036">
    <property type="entry name" value="SPOR"/>
    <property type="match status" value="1"/>
</dbReference>
<protein>
    <submittedName>
        <fullName evidence="4">Sporulation protein</fullName>
    </submittedName>
</protein>
<proteinExistence type="predicted"/>
<accession>A0A8J2ZLA4</accession>
<organism evidence="4 5">
    <name type="scientific">Salipiger pallidus</name>
    <dbReference type="NCBI Taxonomy" id="1775170"/>
    <lineage>
        <taxon>Bacteria</taxon>
        <taxon>Pseudomonadati</taxon>
        <taxon>Pseudomonadota</taxon>
        <taxon>Alphaproteobacteria</taxon>
        <taxon>Rhodobacterales</taxon>
        <taxon>Roseobacteraceae</taxon>
        <taxon>Salipiger</taxon>
    </lineage>
</organism>
<name>A0A8J2ZLA4_9RHOB</name>
<sequence>MAEFTYHGPADQQAPKGFRAANMANWAGAAISLALVVGVGVWGYKLLVRDVTGIPVVQAMEGPMRVAPENPGGMLADHQGLAVNDVAGTGLATPVPDKLLLAPARFGLSDDDLPADELPKPSVAAQPAPDATAQLGQDGGEMAMADGDSDPMEMLANQIAGDASPFGPVSDETQMQPENVEDVLAMLGAEQEAEAAAAAAEEEGDPEPVIITSNTPAGALVRSLRPKTRPTALSTDPVAAAVTAVTSAPPQNEVQELDPASLPAGTRLAQLGAYDSAETARSEWDRFTSRFGEFMEGKDRVIERATSGGRVFYRLRAAGFEDISDARRFCAAFVAENADCIPVTTR</sequence>
<reference evidence="4" key="1">
    <citation type="journal article" date="2014" name="Int. J. Syst. Evol. Microbiol.">
        <title>Complete genome sequence of Corynebacterium casei LMG S-19264T (=DSM 44701T), isolated from a smear-ripened cheese.</title>
        <authorList>
            <consortium name="US DOE Joint Genome Institute (JGI-PGF)"/>
            <person name="Walter F."/>
            <person name="Albersmeier A."/>
            <person name="Kalinowski J."/>
            <person name="Ruckert C."/>
        </authorList>
    </citation>
    <scope>NUCLEOTIDE SEQUENCE</scope>
    <source>
        <strain evidence="4">CGMCC 1.15762</strain>
    </source>
</reference>
<feature type="domain" description="SPOR" evidence="3">
    <location>
        <begin position="261"/>
        <end position="346"/>
    </location>
</feature>
<evidence type="ECO:0000313" key="4">
    <source>
        <dbReference type="EMBL" id="GGG76729.1"/>
    </source>
</evidence>
<gene>
    <name evidence="4" type="ORF">GCM10011415_26910</name>
</gene>
<dbReference type="InterPro" id="IPR007730">
    <property type="entry name" value="SPOR-like_dom"/>
</dbReference>
<reference evidence="4" key="2">
    <citation type="submission" date="2020-09" db="EMBL/GenBank/DDBJ databases">
        <authorList>
            <person name="Sun Q."/>
            <person name="Zhou Y."/>
        </authorList>
    </citation>
    <scope>NUCLEOTIDE SEQUENCE</scope>
    <source>
        <strain evidence="4">CGMCC 1.15762</strain>
    </source>
</reference>
<dbReference type="PROSITE" id="PS51724">
    <property type="entry name" value="SPOR"/>
    <property type="match status" value="1"/>
</dbReference>
<evidence type="ECO:0000313" key="5">
    <source>
        <dbReference type="Proteomes" id="UP000617145"/>
    </source>
</evidence>
<dbReference type="GO" id="GO:0042834">
    <property type="term" value="F:peptidoglycan binding"/>
    <property type="evidence" value="ECO:0007669"/>
    <property type="project" value="InterPro"/>
</dbReference>